<dbReference type="InterPro" id="IPR051448">
    <property type="entry name" value="CdaR-like_regulators"/>
</dbReference>
<dbReference type="RefSeq" id="WP_024623578.1">
    <property type="nucleotide sequence ID" value="NZ_AYGX02000083.1"/>
</dbReference>
<comment type="caution">
    <text evidence="3">The sequence shown here is derived from an EMBL/GenBank/DDBJ whole genome shotgun (WGS) entry which is preliminary data.</text>
</comment>
<dbReference type="InterPro" id="IPR042070">
    <property type="entry name" value="PucR_C-HTH_sf"/>
</dbReference>
<gene>
    <name evidence="3" type="ORF">DY78_GL000234</name>
</gene>
<evidence type="ECO:0000259" key="1">
    <source>
        <dbReference type="Pfam" id="PF07905"/>
    </source>
</evidence>
<dbReference type="InterPro" id="IPR012914">
    <property type="entry name" value="PucR_dom"/>
</dbReference>
<dbReference type="EMBL" id="AYGX02000083">
    <property type="protein sequence ID" value="KRO27260.1"/>
    <property type="molecule type" value="Genomic_DNA"/>
</dbReference>
<name>A0A0R2NPD6_9LACO</name>
<evidence type="ECO:0000313" key="4">
    <source>
        <dbReference type="Proteomes" id="UP000050920"/>
    </source>
</evidence>
<evidence type="ECO:0000313" key="3">
    <source>
        <dbReference type="EMBL" id="KRO27260.1"/>
    </source>
</evidence>
<evidence type="ECO:0000259" key="2">
    <source>
        <dbReference type="Pfam" id="PF13556"/>
    </source>
</evidence>
<dbReference type="Pfam" id="PF07905">
    <property type="entry name" value="PucR"/>
    <property type="match status" value="1"/>
</dbReference>
<dbReference type="Gene3D" id="1.10.10.2840">
    <property type="entry name" value="PucR C-terminal helix-turn-helix domain"/>
    <property type="match status" value="1"/>
</dbReference>
<dbReference type="AlphaFoldDB" id="A0A0R2NPD6"/>
<proteinExistence type="predicted"/>
<dbReference type="PANTHER" id="PTHR33744">
    <property type="entry name" value="CARBOHYDRATE DIACID REGULATOR"/>
    <property type="match status" value="1"/>
</dbReference>
<feature type="domain" description="Purine catabolism PurC-like" evidence="1">
    <location>
        <begin position="6"/>
        <end position="124"/>
    </location>
</feature>
<dbReference type="Proteomes" id="UP000050920">
    <property type="component" value="Unassembled WGS sequence"/>
</dbReference>
<keyword evidence="4" id="KW-1185">Reference proteome</keyword>
<accession>A0A0R2NPD6</accession>
<feature type="domain" description="PucR C-terminal helix-turn-helix" evidence="2">
    <location>
        <begin position="463"/>
        <end position="520"/>
    </location>
</feature>
<protein>
    <submittedName>
        <fullName evidence="3">Purine transport regulator</fullName>
    </submittedName>
</protein>
<dbReference type="InterPro" id="IPR025736">
    <property type="entry name" value="PucR_C-HTH_dom"/>
</dbReference>
<dbReference type="Pfam" id="PF13556">
    <property type="entry name" value="HTH_30"/>
    <property type="match status" value="1"/>
</dbReference>
<reference evidence="3 4" key="1">
    <citation type="journal article" date="2015" name="Genome Announc.">
        <title>Expanding the biotechnology potential of lactobacilli through comparative genomics of 213 strains and associated genera.</title>
        <authorList>
            <person name="Sun Z."/>
            <person name="Harris H.M."/>
            <person name="McCann A."/>
            <person name="Guo C."/>
            <person name="Argimon S."/>
            <person name="Zhang W."/>
            <person name="Yang X."/>
            <person name="Jeffery I.B."/>
            <person name="Cooney J.C."/>
            <person name="Kagawa T.F."/>
            <person name="Liu W."/>
            <person name="Song Y."/>
            <person name="Salvetti E."/>
            <person name="Wrobel A."/>
            <person name="Rasinkangas P."/>
            <person name="Parkhill J."/>
            <person name="Rea M.C."/>
            <person name="O'Sullivan O."/>
            <person name="Ritari J."/>
            <person name="Douillard F.P."/>
            <person name="Paul Ross R."/>
            <person name="Yang R."/>
            <person name="Briner A.E."/>
            <person name="Felis G.E."/>
            <person name="de Vos W.M."/>
            <person name="Barrangou R."/>
            <person name="Klaenhammer T.R."/>
            <person name="Caufield P.W."/>
            <person name="Cui Y."/>
            <person name="Zhang H."/>
            <person name="O'Toole P.W."/>
        </authorList>
    </citation>
    <scope>NUCLEOTIDE SEQUENCE [LARGE SCALE GENOMIC DNA]</scope>
    <source>
        <strain evidence="3 4">DSM 21115</strain>
    </source>
</reference>
<sequence length="535" mass="60492">MRLQTLLQTPSMRHMRVIAGEDGLQREINNIGMIESPDIADYLKADQFLITNGYPFFNATADPLELIQAMHAADCAGLGFKDQRYVEHVPQAVIELADQLNFPIIITPADELISETMRKMLTIILKSQTDELSRIVAVNQTLADFLLKDPSHTTVLNKCSELIHHALFLMDSHFRVVSASQDLPMTRGALTDYLRNQTHVDYFNLHTRLTLTYQDQTLTITPLFSAYKENKAFVGIVNLDPGNSTDQMLTQVVLNTLSFVNSRVDMLNESAFRNQSGFYLNIMDGGISNELVNKTMKSQGIDPTTKFHCATLLVTTHHQTLLSNHLLEQVQQLTLWFIKEYQAPVIAFSLKQQLVLLINEEQNAQHFLTTLVDFIQPKIDKAARLIAGYSYSTLPLTELATIYNEAAEALALSKNSAQAVTIYRPKYVKELISLIPDNEAKSFVERVLGGLVGGVSANEQLNLLNTLYGYFYHHQNIAEVAGNLSIHRNTVIYRLKKIEKMLNLNLDDPEQTQTLEMAVLLWHNQQLQKVNVYIL</sequence>
<organism evidence="3 4">
    <name type="scientific">Lactiplantibacillus fabifermentans DSM 21115</name>
    <dbReference type="NCBI Taxonomy" id="1413187"/>
    <lineage>
        <taxon>Bacteria</taxon>
        <taxon>Bacillati</taxon>
        <taxon>Bacillota</taxon>
        <taxon>Bacilli</taxon>
        <taxon>Lactobacillales</taxon>
        <taxon>Lactobacillaceae</taxon>
        <taxon>Lactiplantibacillus</taxon>
    </lineage>
</organism>